<name>A0ACC3CW90_9PEZI</name>
<gene>
    <name evidence="1" type="ORF">LTS18_013952</name>
</gene>
<evidence type="ECO:0000313" key="2">
    <source>
        <dbReference type="Proteomes" id="UP001186974"/>
    </source>
</evidence>
<keyword evidence="2" id="KW-1185">Reference proteome</keyword>
<feature type="non-terminal residue" evidence="1">
    <location>
        <position position="353"/>
    </location>
</feature>
<organism evidence="1 2">
    <name type="scientific">Coniosporium uncinatum</name>
    <dbReference type="NCBI Taxonomy" id="93489"/>
    <lineage>
        <taxon>Eukaryota</taxon>
        <taxon>Fungi</taxon>
        <taxon>Dikarya</taxon>
        <taxon>Ascomycota</taxon>
        <taxon>Pezizomycotina</taxon>
        <taxon>Dothideomycetes</taxon>
        <taxon>Dothideomycetes incertae sedis</taxon>
        <taxon>Coniosporium</taxon>
    </lineage>
</organism>
<reference evidence="1" key="1">
    <citation type="submission" date="2024-09" db="EMBL/GenBank/DDBJ databases">
        <title>Black Yeasts Isolated from many extreme environments.</title>
        <authorList>
            <person name="Coleine C."/>
            <person name="Stajich J.E."/>
            <person name="Selbmann L."/>
        </authorList>
    </citation>
    <scope>NUCLEOTIDE SEQUENCE</scope>
    <source>
        <strain evidence="1">CCFEE 5737</strain>
    </source>
</reference>
<dbReference type="Proteomes" id="UP001186974">
    <property type="component" value="Unassembled WGS sequence"/>
</dbReference>
<proteinExistence type="predicted"/>
<sequence length="353" mass="40932">MTPRSPRREAQNADWGRGRSNSSRSTNELSQEELRMKDMLQAQTAKAATRKQEVDQRRYDLNKGLVRRPFSRAPQFRRKMRTADTLEGNIVGFKDDFVSQWKHLKPRAHQAQPQEQPEISDPALSEAELREQEFARQRELRQQEASNGEYVGFDESAPIRFVTPPRWDPFSGERTDGHDGAVGSGDESSEVTWQPTQRTDDSEQAARPAKHLKEIPTEVHRKPQDERATKWDKPAAQDDVAQYRSRRGSMEHTPERRPKAQRSRRNHDEEEENMDFEQYQRIERKRQDKRKKDRAQVAGPTPIFLPEYISISNLATALHVRLEDFTVKLEDLGFTDLNPDYVLNAEDSGLIAM</sequence>
<protein>
    <submittedName>
        <fullName evidence="1">Uncharacterized protein</fullName>
    </submittedName>
</protein>
<comment type="caution">
    <text evidence="1">The sequence shown here is derived from an EMBL/GenBank/DDBJ whole genome shotgun (WGS) entry which is preliminary data.</text>
</comment>
<dbReference type="EMBL" id="JAWDJW010010721">
    <property type="protein sequence ID" value="KAK3045362.1"/>
    <property type="molecule type" value="Genomic_DNA"/>
</dbReference>
<evidence type="ECO:0000313" key="1">
    <source>
        <dbReference type="EMBL" id="KAK3045362.1"/>
    </source>
</evidence>
<accession>A0ACC3CW90</accession>